<dbReference type="EC" id="2.7.13.3" evidence="2"/>
<evidence type="ECO:0000313" key="6">
    <source>
        <dbReference type="Proteomes" id="UP000003157"/>
    </source>
</evidence>
<proteinExistence type="predicted"/>
<dbReference type="SUPFAM" id="SSF55874">
    <property type="entry name" value="ATPase domain of HSP90 chaperone/DNA topoisomerase II/histidine kinase"/>
    <property type="match status" value="1"/>
</dbReference>
<evidence type="ECO:0000259" key="4">
    <source>
        <dbReference type="Pfam" id="PF02518"/>
    </source>
</evidence>
<gene>
    <name evidence="5" type="ORF">HMPREF9488_00436</name>
</gene>
<dbReference type="PRINTS" id="PR00344">
    <property type="entry name" value="BCTRLSENSOR"/>
</dbReference>
<dbReference type="InterPro" id="IPR036890">
    <property type="entry name" value="HATPase_C_sf"/>
</dbReference>
<evidence type="ECO:0000256" key="1">
    <source>
        <dbReference type="ARBA" id="ARBA00000085"/>
    </source>
</evidence>
<evidence type="ECO:0000313" key="5">
    <source>
        <dbReference type="EMBL" id="EFW06204.1"/>
    </source>
</evidence>
<dbReference type="Pfam" id="PF02518">
    <property type="entry name" value="HATPase_c"/>
    <property type="match status" value="1"/>
</dbReference>
<dbReference type="eggNOG" id="COG5002">
    <property type="taxonomic scope" value="Bacteria"/>
</dbReference>
<dbReference type="HOGENOM" id="CLU_2258975_0_0_9"/>
<evidence type="ECO:0000256" key="2">
    <source>
        <dbReference type="ARBA" id="ARBA00012438"/>
    </source>
</evidence>
<keyword evidence="3" id="KW-0902">Two-component regulatory system</keyword>
<dbReference type="Gene3D" id="3.30.565.10">
    <property type="entry name" value="Histidine kinase-like ATPase, C-terminal domain"/>
    <property type="match status" value="1"/>
</dbReference>
<reference evidence="5 6" key="1">
    <citation type="submission" date="2010-12" db="EMBL/GenBank/DDBJ databases">
        <title>The Genome Sequence of Coprobacillus sp. strain 29_1.</title>
        <authorList>
            <consortium name="The Broad Institute Genome Sequencing Platform"/>
            <person name="Earl A."/>
            <person name="Ward D."/>
            <person name="Feldgarden M."/>
            <person name="Gevers D."/>
            <person name="Daigneault M."/>
            <person name="Sibley C.D."/>
            <person name="White A."/>
            <person name="Strauss J."/>
            <person name="Allen-Vercoe E."/>
            <person name="Young S.K."/>
            <person name="Zeng Q."/>
            <person name="Gargeya S."/>
            <person name="Fitzgerald M."/>
            <person name="Haas B."/>
            <person name="Abouelleil A."/>
            <person name="Alvarado L."/>
            <person name="Arachchi H.M."/>
            <person name="Berlin A."/>
            <person name="Brown A."/>
            <person name="Chapman S.B."/>
            <person name="Chen Z."/>
            <person name="Dunbar C."/>
            <person name="Freedman E."/>
            <person name="Gearin G."/>
            <person name="Gellesch M."/>
            <person name="Goldberg J."/>
            <person name="Griggs A."/>
            <person name="Gujja S."/>
            <person name="Heilman E."/>
            <person name="Heiman D."/>
            <person name="Howarth C."/>
            <person name="Larson L."/>
            <person name="Lui A."/>
            <person name="MacDonald P.J.P."/>
            <person name="Mehta T."/>
            <person name="Montmayeur A."/>
            <person name="Murphy C."/>
            <person name="Neiman D."/>
            <person name="Pearson M."/>
            <person name="Priest M."/>
            <person name="Roberts A."/>
            <person name="Saif S."/>
            <person name="Shea T."/>
            <person name="Shenoy N."/>
            <person name="Sisk P."/>
            <person name="Stolte C."/>
            <person name="Sykes S."/>
            <person name="White J."/>
            <person name="Yandava C."/>
            <person name="Nusbaum C."/>
            <person name="Birren B."/>
        </authorList>
    </citation>
    <scope>NUCLEOTIDE SEQUENCE [LARGE SCALE GENOMIC DNA]</scope>
    <source>
        <strain evidence="5 6">29_1</strain>
    </source>
</reference>
<dbReference type="OrthoDB" id="335833at2"/>
<dbReference type="GO" id="GO:0000160">
    <property type="term" value="P:phosphorelay signal transduction system"/>
    <property type="evidence" value="ECO:0007669"/>
    <property type="project" value="UniProtKB-KW"/>
</dbReference>
<dbReference type="STRING" id="100884.GCA_000269565_01274"/>
<dbReference type="AlphaFoldDB" id="E7G6P8"/>
<dbReference type="EMBL" id="ADKX01000007">
    <property type="protein sequence ID" value="EFW06204.1"/>
    <property type="molecule type" value="Genomic_DNA"/>
</dbReference>
<dbReference type="Proteomes" id="UP000003157">
    <property type="component" value="Unassembled WGS sequence"/>
</dbReference>
<dbReference type="RefSeq" id="WP_008787557.1">
    <property type="nucleotide sequence ID" value="NZ_AKCB01000001.1"/>
</dbReference>
<evidence type="ECO:0000256" key="3">
    <source>
        <dbReference type="ARBA" id="ARBA00023012"/>
    </source>
</evidence>
<name>E7G6P8_9FIRM</name>
<dbReference type="InterPro" id="IPR003594">
    <property type="entry name" value="HATPase_dom"/>
</dbReference>
<comment type="caution">
    <text evidence="5">The sequence shown here is derived from an EMBL/GenBank/DDBJ whole genome shotgun (WGS) entry which is preliminary data.</text>
</comment>
<sequence length="103" mass="11604">MEYSTEERVFETDKKIPNDNYLRGSKRVVFEIINDFLLGNQAVQLDEVLVGKLFNRFYTVTTAKKSTGLGLSIAKGLTEQMNGKITASYKEGSLSIHLLFPLI</sequence>
<dbReference type="GO" id="GO:0004673">
    <property type="term" value="F:protein histidine kinase activity"/>
    <property type="evidence" value="ECO:0007669"/>
    <property type="project" value="UniProtKB-EC"/>
</dbReference>
<organism evidence="5 6">
    <name type="scientific">Coprobacillus cateniformis</name>
    <dbReference type="NCBI Taxonomy" id="100884"/>
    <lineage>
        <taxon>Bacteria</taxon>
        <taxon>Bacillati</taxon>
        <taxon>Bacillota</taxon>
        <taxon>Erysipelotrichia</taxon>
        <taxon>Erysipelotrichales</taxon>
        <taxon>Coprobacillaceae</taxon>
        <taxon>Coprobacillus</taxon>
    </lineage>
</organism>
<accession>E7G6P8</accession>
<dbReference type="GeneID" id="78229154"/>
<comment type="catalytic activity">
    <reaction evidence="1">
        <text>ATP + protein L-histidine = ADP + protein N-phospho-L-histidine.</text>
        <dbReference type="EC" id="2.7.13.3"/>
    </reaction>
</comment>
<feature type="domain" description="Histidine kinase/HSP90-like ATPase" evidence="4">
    <location>
        <begin position="45"/>
        <end position="101"/>
    </location>
</feature>
<protein>
    <recommendedName>
        <fullName evidence="2">histidine kinase</fullName>
        <ecNumber evidence="2">2.7.13.3</ecNumber>
    </recommendedName>
</protein>
<keyword evidence="6" id="KW-1185">Reference proteome</keyword>
<dbReference type="InterPro" id="IPR004358">
    <property type="entry name" value="Sig_transdc_His_kin-like_C"/>
</dbReference>